<dbReference type="InterPro" id="IPR007627">
    <property type="entry name" value="RNA_pol_sigma70_r2"/>
</dbReference>
<organism evidence="7 8">
    <name type="scientific">Achromobacter aloeverae</name>
    <dbReference type="NCBI Taxonomy" id="1750518"/>
    <lineage>
        <taxon>Bacteria</taxon>
        <taxon>Pseudomonadati</taxon>
        <taxon>Pseudomonadota</taxon>
        <taxon>Betaproteobacteria</taxon>
        <taxon>Burkholderiales</taxon>
        <taxon>Alcaligenaceae</taxon>
        <taxon>Achromobacter</taxon>
    </lineage>
</organism>
<protein>
    <submittedName>
        <fullName evidence="7">RNA polymerase subunit sigma</fullName>
    </submittedName>
</protein>
<dbReference type="GO" id="GO:0006352">
    <property type="term" value="P:DNA-templated transcription initiation"/>
    <property type="evidence" value="ECO:0007669"/>
    <property type="project" value="InterPro"/>
</dbReference>
<dbReference type="InterPro" id="IPR039425">
    <property type="entry name" value="RNA_pol_sigma-70-like"/>
</dbReference>
<dbReference type="Proteomes" id="UP000290849">
    <property type="component" value="Unassembled WGS sequence"/>
</dbReference>
<keyword evidence="8" id="KW-1185">Reference proteome</keyword>
<evidence type="ECO:0000256" key="1">
    <source>
        <dbReference type="ARBA" id="ARBA00010641"/>
    </source>
</evidence>
<gene>
    <name evidence="7" type="ORF">C7R54_12975</name>
</gene>
<comment type="similarity">
    <text evidence="1">Belongs to the sigma-70 factor family. ECF subfamily.</text>
</comment>
<evidence type="ECO:0000256" key="4">
    <source>
        <dbReference type="ARBA" id="ARBA00023163"/>
    </source>
</evidence>
<dbReference type="InterPro" id="IPR013325">
    <property type="entry name" value="RNA_pol_sigma_r2"/>
</dbReference>
<dbReference type="InterPro" id="IPR013324">
    <property type="entry name" value="RNA_pol_sigma_r3/r4-like"/>
</dbReference>
<dbReference type="PANTHER" id="PTHR43133">
    <property type="entry name" value="RNA POLYMERASE ECF-TYPE SIGMA FACTO"/>
    <property type="match status" value="1"/>
</dbReference>
<evidence type="ECO:0000259" key="6">
    <source>
        <dbReference type="Pfam" id="PF08281"/>
    </source>
</evidence>
<proteinExistence type="inferred from homology"/>
<dbReference type="Gene3D" id="1.10.1740.10">
    <property type="match status" value="1"/>
</dbReference>
<accession>A0A4V1MS83</accession>
<comment type="caution">
    <text evidence="7">The sequence shown here is derived from an EMBL/GenBank/DDBJ whole genome shotgun (WGS) entry which is preliminary data.</text>
</comment>
<dbReference type="RefSeq" id="WP_129150844.1">
    <property type="nucleotide sequence ID" value="NZ_JBHSDO010000014.1"/>
</dbReference>
<evidence type="ECO:0000259" key="5">
    <source>
        <dbReference type="Pfam" id="PF04542"/>
    </source>
</evidence>
<evidence type="ECO:0000313" key="7">
    <source>
        <dbReference type="EMBL" id="RXN90412.1"/>
    </source>
</evidence>
<dbReference type="GO" id="GO:0016987">
    <property type="term" value="F:sigma factor activity"/>
    <property type="evidence" value="ECO:0007669"/>
    <property type="project" value="UniProtKB-KW"/>
</dbReference>
<dbReference type="PANTHER" id="PTHR43133:SF63">
    <property type="entry name" value="RNA POLYMERASE SIGMA FACTOR FECI-RELATED"/>
    <property type="match status" value="1"/>
</dbReference>
<dbReference type="OrthoDB" id="8654550at2"/>
<keyword evidence="2" id="KW-0805">Transcription regulation</keyword>
<evidence type="ECO:0000256" key="2">
    <source>
        <dbReference type="ARBA" id="ARBA00023015"/>
    </source>
</evidence>
<keyword evidence="4" id="KW-0804">Transcription</keyword>
<dbReference type="InterPro" id="IPR014284">
    <property type="entry name" value="RNA_pol_sigma-70_dom"/>
</dbReference>
<dbReference type="Pfam" id="PF08281">
    <property type="entry name" value="Sigma70_r4_2"/>
    <property type="match status" value="1"/>
</dbReference>
<dbReference type="EMBL" id="PYAL01000003">
    <property type="protein sequence ID" value="RXN90412.1"/>
    <property type="molecule type" value="Genomic_DNA"/>
</dbReference>
<dbReference type="SUPFAM" id="SSF88659">
    <property type="entry name" value="Sigma3 and sigma4 domains of RNA polymerase sigma factors"/>
    <property type="match status" value="1"/>
</dbReference>
<dbReference type="InterPro" id="IPR036388">
    <property type="entry name" value="WH-like_DNA-bd_sf"/>
</dbReference>
<name>A0A4V1MS83_9BURK</name>
<feature type="domain" description="RNA polymerase sigma-70 region 2" evidence="5">
    <location>
        <begin position="13"/>
        <end position="77"/>
    </location>
</feature>
<dbReference type="AlphaFoldDB" id="A0A4V1MS83"/>
<reference evidence="7 8" key="1">
    <citation type="journal article" date="2017" name="Int. J. Syst. Evol. Microbiol.">
        <title>Achromobacter aloeverae sp. nov., isolated from the root of Aloe vera (L.) Burm.f.</title>
        <authorList>
            <person name="Kuncharoen N."/>
            <person name="Muramatsu Y."/>
            <person name="Shibata C."/>
            <person name="Kamakura Y."/>
            <person name="Nakagawa Y."/>
            <person name="Tanasupawat S."/>
        </authorList>
    </citation>
    <scope>NUCLEOTIDE SEQUENCE [LARGE SCALE GENOMIC DNA]</scope>
    <source>
        <strain evidence="7 8">AVA-1</strain>
    </source>
</reference>
<dbReference type="GO" id="GO:0003677">
    <property type="term" value="F:DNA binding"/>
    <property type="evidence" value="ECO:0007669"/>
    <property type="project" value="InterPro"/>
</dbReference>
<dbReference type="Pfam" id="PF04542">
    <property type="entry name" value="Sigma70_r2"/>
    <property type="match status" value="1"/>
</dbReference>
<dbReference type="SUPFAM" id="SSF88946">
    <property type="entry name" value="Sigma2 domain of RNA polymerase sigma factors"/>
    <property type="match status" value="1"/>
</dbReference>
<sequence>MTAEALSADFGLLYSQHHRWLHTWLLRRLNNHGDAADLAHDTYLRVLKSGRLPLPEQSRAFLAQVAKGLVIDLHRRKTIEQAYLDALAAMPPDHAPSPERRLLILETLQALDAMLDRMPARVRHAFLLSRLDGLGYKEIARQLGVTVSSVQKYMLTAIGICYAAEYGQAY</sequence>
<evidence type="ECO:0000313" key="8">
    <source>
        <dbReference type="Proteomes" id="UP000290849"/>
    </source>
</evidence>
<evidence type="ECO:0000256" key="3">
    <source>
        <dbReference type="ARBA" id="ARBA00023082"/>
    </source>
</evidence>
<feature type="domain" description="RNA polymerase sigma factor 70 region 4 type 2" evidence="6">
    <location>
        <begin position="109"/>
        <end position="154"/>
    </location>
</feature>
<dbReference type="Gene3D" id="1.10.10.10">
    <property type="entry name" value="Winged helix-like DNA-binding domain superfamily/Winged helix DNA-binding domain"/>
    <property type="match status" value="1"/>
</dbReference>
<dbReference type="InterPro" id="IPR013249">
    <property type="entry name" value="RNA_pol_sigma70_r4_t2"/>
</dbReference>
<keyword evidence="3" id="KW-0731">Sigma factor</keyword>
<dbReference type="NCBIfam" id="TIGR02937">
    <property type="entry name" value="sigma70-ECF"/>
    <property type="match status" value="1"/>
</dbReference>